<keyword evidence="1" id="KW-0732">Signal</keyword>
<evidence type="ECO:0000313" key="3">
    <source>
        <dbReference type="EMBL" id="GAA4804897.1"/>
    </source>
</evidence>
<dbReference type="InterPro" id="IPR011250">
    <property type="entry name" value="OMP/PagP_B-barrel"/>
</dbReference>
<gene>
    <name evidence="3" type="ORF">GCM10023330_09140</name>
</gene>
<keyword evidence="4" id="KW-1185">Reference proteome</keyword>
<reference evidence="4" key="1">
    <citation type="journal article" date="2019" name="Int. J. Syst. Evol. Microbiol.">
        <title>The Global Catalogue of Microorganisms (GCM) 10K type strain sequencing project: providing services to taxonomists for standard genome sequencing and annotation.</title>
        <authorList>
            <consortium name="The Broad Institute Genomics Platform"/>
            <consortium name="The Broad Institute Genome Sequencing Center for Infectious Disease"/>
            <person name="Wu L."/>
            <person name="Ma J."/>
        </authorList>
    </citation>
    <scope>NUCLEOTIDE SEQUENCE [LARGE SCALE GENOMIC DNA]</scope>
    <source>
        <strain evidence="4">JCM 18325</strain>
    </source>
</reference>
<evidence type="ECO:0000256" key="1">
    <source>
        <dbReference type="ARBA" id="ARBA00022729"/>
    </source>
</evidence>
<comment type="caution">
    <text evidence="3">The sequence shown here is derived from an EMBL/GenBank/DDBJ whole genome shotgun (WGS) entry which is preliminary data.</text>
</comment>
<organism evidence="3 4">
    <name type="scientific">Litoribaculum gwangyangense</name>
    <dbReference type="NCBI Taxonomy" id="1130722"/>
    <lineage>
        <taxon>Bacteria</taxon>
        <taxon>Pseudomonadati</taxon>
        <taxon>Bacteroidota</taxon>
        <taxon>Flavobacteriia</taxon>
        <taxon>Flavobacteriales</taxon>
        <taxon>Flavobacteriaceae</taxon>
        <taxon>Litoribaculum</taxon>
    </lineage>
</organism>
<dbReference type="EMBL" id="BAABJW010000001">
    <property type="protein sequence ID" value="GAA4804897.1"/>
    <property type="molecule type" value="Genomic_DNA"/>
</dbReference>
<dbReference type="InterPro" id="IPR027385">
    <property type="entry name" value="Beta-barrel_OMP"/>
</dbReference>
<proteinExistence type="predicted"/>
<feature type="domain" description="Outer membrane protein beta-barrel" evidence="2">
    <location>
        <begin position="4"/>
        <end position="186"/>
    </location>
</feature>
<accession>A0ABP9C4G8</accession>
<dbReference type="Proteomes" id="UP001501433">
    <property type="component" value="Unassembled WGS sequence"/>
</dbReference>
<evidence type="ECO:0000259" key="2">
    <source>
        <dbReference type="Pfam" id="PF13505"/>
    </source>
</evidence>
<dbReference type="Gene3D" id="2.40.160.20">
    <property type="match status" value="1"/>
</dbReference>
<dbReference type="Pfam" id="PF13505">
    <property type="entry name" value="OMP_b-brl"/>
    <property type="match status" value="1"/>
</dbReference>
<name>A0ABP9C4G8_9FLAO</name>
<sequence length="201" mass="22038">MCFLFCGFLSFSQGDTSTFKVQVALGLNNPSTDGFVQGFEGKTLNFPTVNLGLQYMFSKKIGAKLDYGFSRISNDTDAQEFKLNYSRINAQIVYNATPIFSFLPQNMGTFIHAGPGFTKVKPLGNYTQNDTSNLNAMAGIEFHFGISDKLSVYIDTSYIMGFSDDFNPISNGFGSFNGNLLTVTLGASISLSGCYYCEQND</sequence>
<dbReference type="SUPFAM" id="SSF56925">
    <property type="entry name" value="OMPA-like"/>
    <property type="match status" value="1"/>
</dbReference>
<protein>
    <recommendedName>
        <fullName evidence="2">Outer membrane protein beta-barrel domain-containing protein</fullName>
    </recommendedName>
</protein>
<evidence type="ECO:0000313" key="4">
    <source>
        <dbReference type="Proteomes" id="UP001501433"/>
    </source>
</evidence>